<evidence type="ECO:0000313" key="2">
    <source>
        <dbReference type="Proteomes" id="UP000461288"/>
    </source>
</evidence>
<dbReference type="AlphaFoldDB" id="A0A7X3H618"/>
<proteinExistence type="predicted"/>
<accession>A0A7X3H618</accession>
<evidence type="ECO:0000313" key="1">
    <source>
        <dbReference type="EMBL" id="MWK55154.1"/>
    </source>
</evidence>
<dbReference type="RefSeq" id="WP_160479993.1">
    <property type="nucleotide sequence ID" value="NZ_WTFN01000006.1"/>
</dbReference>
<name>A0A7X3H618_9GAMM</name>
<comment type="caution">
    <text evidence="1">The sequence shown here is derived from an EMBL/GenBank/DDBJ whole genome shotgun (WGS) entry which is preliminary data.</text>
</comment>
<sequence length="95" mass="11218">MIKLISLLVLIALLHLFVGFYETRWAEDNKKVFFIKKYPSLKVEFVNLYASDADDKALEQLSPLERVAVRDYCKYRLGIETRLETQAELERCKEM</sequence>
<protein>
    <submittedName>
        <fullName evidence="1">Uncharacterized protein</fullName>
    </submittedName>
</protein>
<gene>
    <name evidence="1" type="ORF">GO594_04145</name>
</gene>
<reference evidence="1 2" key="1">
    <citation type="submission" date="2019-12" db="EMBL/GenBank/DDBJ databases">
        <title>Draft genome sequence of Pseudomonas otitidis recovered from a chicken carcass.</title>
        <authorList>
            <person name="Vieira T.R."/>
            <person name="Oliviera E.F.C."/>
            <person name="Silva N.M.V."/>
            <person name="Sambrano G.E."/>
            <person name="Cibulski S.P."/>
            <person name="Cardoso M.R.I."/>
        </authorList>
    </citation>
    <scope>NUCLEOTIDE SEQUENCE [LARGE SCALE GENOMIC DNA]</scope>
    <source>
        <strain evidence="1 2">25_K</strain>
    </source>
</reference>
<dbReference type="Proteomes" id="UP000461288">
    <property type="component" value="Unassembled WGS sequence"/>
</dbReference>
<dbReference type="EMBL" id="WTFN01000006">
    <property type="protein sequence ID" value="MWK55154.1"/>
    <property type="molecule type" value="Genomic_DNA"/>
</dbReference>
<organism evidence="1 2">
    <name type="scientific">Metapseudomonas otitidis</name>
    <dbReference type="NCBI Taxonomy" id="319939"/>
    <lineage>
        <taxon>Bacteria</taxon>
        <taxon>Pseudomonadati</taxon>
        <taxon>Pseudomonadota</taxon>
        <taxon>Gammaproteobacteria</taxon>
        <taxon>Pseudomonadales</taxon>
        <taxon>Pseudomonadaceae</taxon>
        <taxon>Metapseudomonas</taxon>
    </lineage>
</organism>